<dbReference type="Proteomes" id="UP001055307">
    <property type="component" value="Unassembled WGS sequence"/>
</dbReference>
<accession>A0AAV4ZDQ4</accession>
<dbReference type="InterPro" id="IPR041246">
    <property type="entry name" value="Bact_MG10"/>
</dbReference>
<dbReference type="PANTHER" id="PTHR40094:SF1">
    <property type="entry name" value="UBIQUITIN DOMAIN-CONTAINING PROTEIN"/>
    <property type="match status" value="1"/>
</dbReference>
<keyword evidence="7" id="KW-1185">Reference proteome</keyword>
<dbReference type="InterPro" id="IPR049120">
    <property type="entry name" value="A2M_bMG2"/>
</dbReference>
<feature type="domain" description="Alpha-2-macroglobulin bait region" evidence="4">
    <location>
        <begin position="927"/>
        <end position="1071"/>
    </location>
</feature>
<dbReference type="Pfam" id="PF21142">
    <property type="entry name" value="A2M_bMG2"/>
    <property type="match status" value="1"/>
</dbReference>
<dbReference type="SMART" id="SM01360">
    <property type="entry name" value="A2M"/>
    <property type="match status" value="1"/>
</dbReference>
<dbReference type="SMART" id="SM01359">
    <property type="entry name" value="A2M_N_2"/>
    <property type="match status" value="1"/>
</dbReference>
<dbReference type="InterPro" id="IPR011626">
    <property type="entry name" value="Alpha-macroglobulin_TED"/>
</dbReference>
<dbReference type="Pfam" id="PF17973">
    <property type="entry name" value="bMG10"/>
    <property type="match status" value="1"/>
</dbReference>
<keyword evidence="2" id="KW-0732">Signal</keyword>
<protein>
    <submittedName>
        <fullName evidence="6">Alpha-2-macroglobulin</fullName>
    </submittedName>
</protein>
<reference evidence="6" key="2">
    <citation type="submission" date="2021-08" db="EMBL/GenBank/DDBJ databases">
        <authorList>
            <person name="Tani A."/>
            <person name="Ola A."/>
            <person name="Ogura Y."/>
            <person name="Katsura K."/>
            <person name="Hayashi T."/>
        </authorList>
    </citation>
    <scope>NUCLEOTIDE SEQUENCE</scope>
    <source>
        <strain evidence="6">DSM 21893</strain>
    </source>
</reference>
<dbReference type="Gene3D" id="1.50.10.20">
    <property type="match status" value="1"/>
</dbReference>
<dbReference type="InterPro" id="IPR041203">
    <property type="entry name" value="Bact_A2M_MG5"/>
</dbReference>
<dbReference type="PIRSF" id="PIRSF038980">
    <property type="entry name" value="A2M_bac"/>
    <property type="match status" value="1"/>
</dbReference>
<evidence type="ECO:0000256" key="3">
    <source>
        <dbReference type="PROSITE-ProRule" id="PRU00339"/>
    </source>
</evidence>
<dbReference type="Pfam" id="PF17962">
    <property type="entry name" value="bMG6"/>
    <property type="match status" value="1"/>
</dbReference>
<dbReference type="CDD" id="cd02891">
    <property type="entry name" value="A2M_like"/>
    <property type="match status" value="1"/>
</dbReference>
<dbReference type="InterPro" id="IPR011625">
    <property type="entry name" value="A2M_N_BRD"/>
</dbReference>
<dbReference type="GO" id="GO:0005615">
    <property type="term" value="C:extracellular space"/>
    <property type="evidence" value="ECO:0007669"/>
    <property type="project" value="InterPro"/>
</dbReference>
<comment type="caution">
    <text evidence="6">The sequence shown here is derived from an EMBL/GenBank/DDBJ whole genome shotgun (WGS) entry which is preliminary data.</text>
</comment>
<dbReference type="InterPro" id="IPR008930">
    <property type="entry name" value="Terpenoid_cyclase/PrenylTrfase"/>
</dbReference>
<dbReference type="InterPro" id="IPR021868">
    <property type="entry name" value="Alpha_2_Macroglob_MG3"/>
</dbReference>
<dbReference type="Pfam" id="PF17972">
    <property type="entry name" value="bMG5"/>
    <property type="match status" value="1"/>
</dbReference>
<dbReference type="SUPFAM" id="SSF48239">
    <property type="entry name" value="Terpenoid cyclases/Protein prenyltransferases"/>
    <property type="match status" value="1"/>
</dbReference>
<dbReference type="Pfam" id="PF01835">
    <property type="entry name" value="MG2"/>
    <property type="match status" value="1"/>
</dbReference>
<gene>
    <name evidence="6" type="primary">yfhM</name>
    <name evidence="6" type="ORF">OICFNHDK_4182</name>
</gene>
<proteinExistence type="inferred from homology"/>
<dbReference type="Pfam" id="PF07703">
    <property type="entry name" value="A2M_BRD"/>
    <property type="match status" value="1"/>
</dbReference>
<evidence type="ECO:0000313" key="6">
    <source>
        <dbReference type="EMBL" id="GJD41698.1"/>
    </source>
</evidence>
<evidence type="ECO:0000256" key="2">
    <source>
        <dbReference type="ARBA" id="ARBA00022729"/>
    </source>
</evidence>
<dbReference type="EMBL" id="BPQF01000028">
    <property type="protein sequence ID" value="GJD41698.1"/>
    <property type="molecule type" value="Genomic_DNA"/>
</dbReference>
<comment type="similarity">
    <text evidence="1">Belongs to the protease inhibitor I39 (alpha-2-macroglobulin) family. Bacterial alpha-2-macroglobulin subfamily.</text>
</comment>
<feature type="domain" description="Alpha-2-macroglobulin" evidence="5">
    <location>
        <begin position="1132"/>
        <end position="1221"/>
    </location>
</feature>
<evidence type="ECO:0000256" key="1">
    <source>
        <dbReference type="ARBA" id="ARBA00010556"/>
    </source>
</evidence>
<dbReference type="GO" id="GO:0004866">
    <property type="term" value="F:endopeptidase inhibitor activity"/>
    <property type="evidence" value="ECO:0007669"/>
    <property type="project" value="InterPro"/>
</dbReference>
<dbReference type="InterPro" id="IPR047565">
    <property type="entry name" value="Alpha-macroglob_thiol-ester_cl"/>
</dbReference>
<name>A0AAV4ZDQ4_9HYPH</name>
<dbReference type="Pfam" id="PF07678">
    <property type="entry name" value="TED_complement"/>
    <property type="match status" value="1"/>
</dbReference>
<dbReference type="InterPro" id="IPR001599">
    <property type="entry name" value="Macroglobln_a2"/>
</dbReference>
<sequence length="1797" mass="188898">MSGSTGLGRATARLAKSFLAKSFLARGVLARGVLARGVLAGSLALGGMGAAPAFAQAPDRPVARIATPKPAPSPKAFVRDALASDAVRLEATVRADSATSGLTRPAAKLRAEGEALVQAEKPADALKPLAGAIAADAGDPLNWLAYARAASTVGNDNETGDYSFRQRLRGQARAAAYQAYLKARGAAAEAEALAVLGEVYADQSEWRPSLEAYRASLALADDATVRETYEGLRAEHGFRILDYKVDSDAAAPRVCFQFSESLAPKTDFTPYVAVSGAANAAVTGSGQQICVDGLKHGERYAFVLRSGIPSSVGEALLKSADYEVYVRDRSPQVRFTGRNYVLPRTGQAGVPLVSVNAPKIDVEVLRVGDRGLLPSLRSEEFLGQLSGMTAKTIADQKGTRVWKGTLDTAKAELNHEAVTAFPVLQAVGKLEPGIYIMLAQASGVATNVDEDGGYEAQATQWFVVSDLGLTAFKGRDGIHVFARSLASAKTVPGAEIRLVARNNEVLATKKTDGQGHAAFDPGLARGEGGIAPGLVVAQLGDDYGFLDFSQSAFDLTDRGVKGRPQPSAVEAYVFPERGVYRSGETVQVTALLRDAAGIAVPNLPLTLVVKRPDGVEYRRVQVADAGLGGRALPLALMPGAMHGTWRIAAYTDAKAPPVGEATFLVEDYVPERLEVTLTPKSPTLTKGEPATIDVAARYLYGAPGSGLDVSGSVLVQAAATSGIKGLDGFSIGLDDEKVEATSAEIEAKATTDAKGSATVTVPVQALSAPRPTEAKITLQVGEPGGRALSRSVTLPILPSGPVLAIRKNFSGDLTEASVATFDVVMASPDGRKIPQNGVVWTLSKVDRNYQWYREGGRWSFEPVTSTRRIADGRLDLAADAPGRVSSTVGFGTYRLEALVAGRPEATVSVTFTVGWGGSETADVPDLLDLKLNKPSYAAGETLRARLQPRFRGTATLAVVSDKVHDILDVTVSEAGTNVDIPVKAEWGSGAYLVATAYRPLDQAAKRLPGRALGLAWFSVDTDKRSLAVTVGAPATTRPRETLTLPIQLAGLSSGEEAQVSVALVDVGILNLTRYESPNPFGYFFGQKALGPEIRDLYGYLIDGMQGTLGAIRSGGDGGAAELSDSPPTQAPLALYSGVVRVGPDGRASVDFPLPAFNGTGRVMVTAWSKAKVGSAQADVIIRDPVVLTGTLPRFLNVGDRSRFFIAIDNVEGQAGDYTVDLDLTGPVLVSAGAVHSTMKLERGAKTSLVIPITAAGPGLSRLDVNLSGPGIAGTVGQSFSLNIGPGTGALVRRSVSSLEPGASLQVTGDLLADILPGTGSVSVTASSLAALDVPALLQALDRYPYGCSEQTVSRAMPLLYVNKLASLDRLGIDDKVDERVREAIDRVLSRQDASGDFGLWSVGGSSDVWLNAYVTDFLTRARERGFAVPQTAFSNALDRLRNTVANTTEVRDGGMDIAYAAYVLARNGRPVMGDLRYLADTKLGEFATPLGRGQIAAALALLGDRGRAAKAFESAVTALGSARDTSTYRADYGSRLRDGAGLLALAAETGLARDTIRPLGQVITQERASGRLTSTQENAWMVLAAEGLAKEAEALSFSVDGTRQSGPVSRLYRAPALDARPVTITNDGTGAAQTVVSVSGNPIAPEPAESRGYSIERTYHRLDGTVVDLAQGVRQNDRLVVVLKVTEAKASAGRLLLVDRLPAGLEIDNPKLLDSDALAGLAFAKSDVQPVSTEFRDDRFVAAYERTPGQSAFFTVAYTVRAVSPGTYVHPGATIEDMYRPERFGRTAFGSVEVSAK</sequence>
<dbReference type="InterPro" id="IPR041462">
    <property type="entry name" value="Bact_A2M_MG6"/>
</dbReference>
<dbReference type="InterPro" id="IPR002890">
    <property type="entry name" value="MG2"/>
</dbReference>
<dbReference type="Gene3D" id="2.60.40.1930">
    <property type="match status" value="1"/>
</dbReference>
<dbReference type="SMART" id="SM01419">
    <property type="entry name" value="Thiol-ester_cl"/>
    <property type="match status" value="1"/>
</dbReference>
<reference evidence="6" key="1">
    <citation type="journal article" date="2016" name="Front. Microbiol.">
        <title>Genome Sequence of the Piezophilic, Mesophilic Sulfate-Reducing Bacterium Desulfovibrio indicus J2T.</title>
        <authorList>
            <person name="Cao J."/>
            <person name="Maignien L."/>
            <person name="Shao Z."/>
            <person name="Alain K."/>
            <person name="Jebbar M."/>
        </authorList>
    </citation>
    <scope>NUCLEOTIDE SEQUENCE</scope>
    <source>
        <strain evidence="6">DSM 21893</strain>
    </source>
</reference>
<evidence type="ECO:0000259" key="5">
    <source>
        <dbReference type="SMART" id="SM01360"/>
    </source>
</evidence>
<evidence type="ECO:0000259" key="4">
    <source>
        <dbReference type="SMART" id="SM01359"/>
    </source>
</evidence>
<dbReference type="InterPro" id="IPR019734">
    <property type="entry name" value="TPR_rpt"/>
</dbReference>
<dbReference type="PANTHER" id="PTHR40094">
    <property type="entry name" value="ALPHA-2-MACROGLOBULIN HOMOLOG"/>
    <property type="match status" value="1"/>
</dbReference>
<dbReference type="InterPro" id="IPR026284">
    <property type="entry name" value="A2MG_proteobact"/>
</dbReference>
<evidence type="ECO:0000313" key="7">
    <source>
        <dbReference type="Proteomes" id="UP001055307"/>
    </source>
</evidence>
<feature type="repeat" description="TPR" evidence="3">
    <location>
        <begin position="190"/>
        <end position="223"/>
    </location>
</feature>
<keyword evidence="3" id="KW-0802">TPR repeat</keyword>
<dbReference type="InterPro" id="IPR051802">
    <property type="entry name" value="YfhM-like"/>
</dbReference>
<dbReference type="PROSITE" id="PS50005">
    <property type="entry name" value="TPR"/>
    <property type="match status" value="1"/>
</dbReference>
<dbReference type="Pfam" id="PF11974">
    <property type="entry name" value="bMG3"/>
    <property type="match status" value="1"/>
</dbReference>
<organism evidence="6 7">
    <name type="scientific">Methylobacterium bullatum</name>
    <dbReference type="NCBI Taxonomy" id="570505"/>
    <lineage>
        <taxon>Bacteria</taxon>
        <taxon>Pseudomonadati</taxon>
        <taxon>Pseudomonadota</taxon>
        <taxon>Alphaproteobacteria</taxon>
        <taxon>Hyphomicrobiales</taxon>
        <taxon>Methylobacteriaceae</taxon>
        <taxon>Methylobacterium</taxon>
    </lineage>
</organism>